<evidence type="ECO:0000313" key="15">
    <source>
        <dbReference type="Proteomes" id="UP000595618"/>
    </source>
</evidence>
<evidence type="ECO:0000256" key="9">
    <source>
        <dbReference type="ARBA" id="ARBA00023204"/>
    </source>
</evidence>
<evidence type="ECO:0000259" key="13">
    <source>
        <dbReference type="SMART" id="SM00478"/>
    </source>
</evidence>
<dbReference type="EC" id="4.2.99.18" evidence="12"/>
<dbReference type="SMART" id="SM00478">
    <property type="entry name" value="ENDO3c"/>
    <property type="match status" value="1"/>
</dbReference>
<keyword evidence="10 12" id="KW-0456">Lyase</keyword>
<evidence type="ECO:0000256" key="6">
    <source>
        <dbReference type="ARBA" id="ARBA00023004"/>
    </source>
</evidence>
<dbReference type="Pfam" id="PF10576">
    <property type="entry name" value="EndIII_4Fe-2S"/>
    <property type="match status" value="1"/>
</dbReference>
<dbReference type="GO" id="GO:0051539">
    <property type="term" value="F:4 iron, 4 sulfur cluster binding"/>
    <property type="evidence" value="ECO:0007669"/>
    <property type="project" value="UniProtKB-UniRule"/>
</dbReference>
<feature type="binding site" evidence="12">
    <location>
        <position position="215"/>
    </location>
    <ligand>
        <name>[4Fe-4S] cluster</name>
        <dbReference type="ChEBI" id="CHEBI:49883"/>
    </ligand>
</feature>
<dbReference type="InterPro" id="IPR011257">
    <property type="entry name" value="DNA_glycosylase"/>
</dbReference>
<dbReference type="InterPro" id="IPR003651">
    <property type="entry name" value="Endonuclease3_FeS-loop_motif"/>
</dbReference>
<keyword evidence="8 12" id="KW-0238">DNA-binding</keyword>
<keyword evidence="3 12" id="KW-0479">Metal-binding</keyword>
<dbReference type="GO" id="GO:0019104">
    <property type="term" value="F:DNA N-glycosylase activity"/>
    <property type="evidence" value="ECO:0007669"/>
    <property type="project" value="UniProtKB-UniRule"/>
</dbReference>
<dbReference type="SMART" id="SM00525">
    <property type="entry name" value="FES"/>
    <property type="match status" value="1"/>
</dbReference>
<feature type="binding site" evidence="12">
    <location>
        <position position="209"/>
    </location>
    <ligand>
        <name>[4Fe-4S] cluster</name>
        <dbReference type="ChEBI" id="CHEBI:49883"/>
    </ligand>
</feature>
<dbReference type="PANTHER" id="PTHR10359">
    <property type="entry name" value="A/G-SPECIFIC ADENINE GLYCOSYLASE/ENDONUCLEASE III"/>
    <property type="match status" value="1"/>
</dbReference>
<evidence type="ECO:0000256" key="8">
    <source>
        <dbReference type="ARBA" id="ARBA00023125"/>
    </source>
</evidence>
<keyword evidence="6 12" id="KW-0408">Iron</keyword>
<dbReference type="GO" id="GO:0003677">
    <property type="term" value="F:DNA binding"/>
    <property type="evidence" value="ECO:0007669"/>
    <property type="project" value="UniProtKB-UniRule"/>
</dbReference>
<dbReference type="PIRSF" id="PIRSF001435">
    <property type="entry name" value="Nth"/>
    <property type="match status" value="1"/>
</dbReference>
<keyword evidence="9 12" id="KW-0234">DNA repair</keyword>
<comment type="cofactor">
    <cofactor evidence="12">
        <name>[4Fe-4S] cluster</name>
        <dbReference type="ChEBI" id="CHEBI:49883"/>
    </cofactor>
    <text evidence="12">Binds 1 [4Fe-4S] cluster.</text>
</comment>
<dbReference type="FunFam" id="1.10.340.30:FF:000001">
    <property type="entry name" value="Endonuclease III"/>
    <property type="match status" value="1"/>
</dbReference>
<dbReference type="Gene3D" id="1.10.340.30">
    <property type="entry name" value="Hypothetical protein, domain 2"/>
    <property type="match status" value="1"/>
</dbReference>
<dbReference type="NCBIfam" id="TIGR01083">
    <property type="entry name" value="nth"/>
    <property type="match status" value="1"/>
</dbReference>
<dbReference type="CDD" id="cd00056">
    <property type="entry name" value="ENDO3c"/>
    <property type="match status" value="1"/>
</dbReference>
<dbReference type="InterPro" id="IPR005759">
    <property type="entry name" value="Nth"/>
</dbReference>
<evidence type="ECO:0000256" key="4">
    <source>
        <dbReference type="ARBA" id="ARBA00022763"/>
    </source>
</evidence>
<protein>
    <recommendedName>
        <fullName evidence="12">Endonuclease III</fullName>
        <ecNumber evidence="12">4.2.99.18</ecNumber>
    </recommendedName>
    <alternativeName>
        <fullName evidence="12">DNA-(apurinic or apyrimidinic site) lyase</fullName>
    </alternativeName>
</protein>
<evidence type="ECO:0000256" key="1">
    <source>
        <dbReference type="ARBA" id="ARBA00008343"/>
    </source>
</evidence>
<proteinExistence type="inferred from homology"/>
<comment type="catalytic activity">
    <reaction evidence="12">
        <text>2'-deoxyribonucleotide-(2'-deoxyribose 5'-phosphate)-2'-deoxyribonucleotide-DNA = a 3'-end 2'-deoxyribonucleotide-(2,3-dehydro-2,3-deoxyribose 5'-phosphate)-DNA + a 5'-end 5'-phospho-2'-deoxyribonucleoside-DNA + H(+)</text>
        <dbReference type="Rhea" id="RHEA:66592"/>
        <dbReference type="Rhea" id="RHEA-COMP:13180"/>
        <dbReference type="Rhea" id="RHEA-COMP:16897"/>
        <dbReference type="Rhea" id="RHEA-COMP:17067"/>
        <dbReference type="ChEBI" id="CHEBI:15378"/>
        <dbReference type="ChEBI" id="CHEBI:136412"/>
        <dbReference type="ChEBI" id="CHEBI:157695"/>
        <dbReference type="ChEBI" id="CHEBI:167181"/>
        <dbReference type="EC" id="4.2.99.18"/>
    </reaction>
</comment>
<keyword evidence="11 12" id="KW-0326">Glycosidase</keyword>
<comment type="function">
    <text evidence="12">DNA repair enzyme that has both DNA N-glycosylase activity and AP-lyase activity. The DNA N-glycosylase activity releases various damaged pyrimidines from DNA by cleaving the N-glycosidic bond, leaving an AP (apurinic/apyrimidinic) site. The AP-lyase activity cleaves the phosphodiester bond 3' to the AP site by a beta-elimination, leaving a 3'-terminal unsaturated sugar and a product with a terminal 5'-phosphate.</text>
</comment>
<organism evidence="14 15">
    <name type="scientific">Candidatus Sungiibacteriota bacterium</name>
    <dbReference type="NCBI Taxonomy" id="2750080"/>
    <lineage>
        <taxon>Bacteria</taxon>
        <taxon>Candidatus Sungiibacteriota</taxon>
    </lineage>
</organism>
<dbReference type="Proteomes" id="UP000595618">
    <property type="component" value="Chromosome"/>
</dbReference>
<dbReference type="PANTHER" id="PTHR10359:SF18">
    <property type="entry name" value="ENDONUCLEASE III"/>
    <property type="match status" value="1"/>
</dbReference>
<keyword evidence="7 12" id="KW-0411">Iron-sulfur</keyword>
<feature type="domain" description="HhH-GPD" evidence="13">
    <location>
        <begin position="49"/>
        <end position="197"/>
    </location>
</feature>
<reference evidence="14 15" key="1">
    <citation type="submission" date="2020-07" db="EMBL/GenBank/DDBJ databases">
        <title>Huge and variable diversity of episymbiotic CPR bacteria and DPANN archaea in groundwater ecosystems.</title>
        <authorList>
            <person name="He C.Y."/>
            <person name="Keren R."/>
            <person name="Whittaker M."/>
            <person name="Farag I.F."/>
            <person name="Doudna J."/>
            <person name="Cate J.H.D."/>
            <person name="Banfield J.F."/>
        </authorList>
    </citation>
    <scope>NUCLEOTIDE SEQUENCE [LARGE SCALE GENOMIC DNA]</scope>
    <source>
        <strain evidence="14">NC_groundwater_541_Ag_S-0.1um_46_50</strain>
    </source>
</reference>
<keyword evidence="2 12" id="KW-0004">4Fe-4S</keyword>
<dbReference type="GO" id="GO:0140078">
    <property type="term" value="F:class I DNA-(apurinic or apyrimidinic site) endonuclease activity"/>
    <property type="evidence" value="ECO:0007669"/>
    <property type="project" value="UniProtKB-EC"/>
</dbReference>
<keyword evidence="4 12" id="KW-0227">DNA damage</keyword>
<evidence type="ECO:0000256" key="2">
    <source>
        <dbReference type="ARBA" id="ARBA00022485"/>
    </source>
</evidence>
<dbReference type="InterPro" id="IPR003265">
    <property type="entry name" value="HhH-GPD_domain"/>
</dbReference>
<evidence type="ECO:0000256" key="10">
    <source>
        <dbReference type="ARBA" id="ARBA00023239"/>
    </source>
</evidence>
<accession>A0A7T5UQS6</accession>
<dbReference type="GO" id="GO:0006285">
    <property type="term" value="P:base-excision repair, AP site formation"/>
    <property type="evidence" value="ECO:0007669"/>
    <property type="project" value="TreeGrafter"/>
</dbReference>
<keyword evidence="5 12" id="KW-0378">Hydrolase</keyword>
<dbReference type="Pfam" id="PF00730">
    <property type="entry name" value="HhH-GPD"/>
    <property type="match status" value="1"/>
</dbReference>
<comment type="similarity">
    <text evidence="1 12">Belongs to the Nth/MutY family.</text>
</comment>
<dbReference type="GO" id="GO:0046872">
    <property type="term" value="F:metal ion binding"/>
    <property type="evidence" value="ECO:0007669"/>
    <property type="project" value="UniProtKB-KW"/>
</dbReference>
<dbReference type="EMBL" id="CP066690">
    <property type="protein sequence ID" value="QQG45496.1"/>
    <property type="molecule type" value="Genomic_DNA"/>
</dbReference>
<evidence type="ECO:0000256" key="12">
    <source>
        <dbReference type="HAMAP-Rule" id="MF_00942"/>
    </source>
</evidence>
<evidence type="ECO:0000256" key="7">
    <source>
        <dbReference type="ARBA" id="ARBA00023014"/>
    </source>
</evidence>
<feature type="binding site" evidence="12">
    <location>
        <position position="199"/>
    </location>
    <ligand>
        <name>[4Fe-4S] cluster</name>
        <dbReference type="ChEBI" id="CHEBI:49883"/>
    </ligand>
</feature>
<dbReference type="AlphaFoldDB" id="A0A7T5UQS6"/>
<dbReference type="SUPFAM" id="SSF48150">
    <property type="entry name" value="DNA-glycosylase"/>
    <property type="match status" value="1"/>
</dbReference>
<dbReference type="FunFam" id="1.10.1670.10:FF:000001">
    <property type="entry name" value="Endonuclease III"/>
    <property type="match status" value="1"/>
</dbReference>
<dbReference type="HAMAP" id="MF_00942">
    <property type="entry name" value="Nth"/>
    <property type="match status" value="1"/>
</dbReference>
<evidence type="ECO:0000256" key="5">
    <source>
        <dbReference type="ARBA" id="ARBA00022801"/>
    </source>
</evidence>
<feature type="binding site" evidence="12">
    <location>
        <position position="206"/>
    </location>
    <ligand>
        <name>[4Fe-4S] cluster</name>
        <dbReference type="ChEBI" id="CHEBI:49883"/>
    </ligand>
</feature>
<evidence type="ECO:0000256" key="11">
    <source>
        <dbReference type="ARBA" id="ARBA00023295"/>
    </source>
</evidence>
<evidence type="ECO:0000313" key="14">
    <source>
        <dbReference type="EMBL" id="QQG45496.1"/>
    </source>
</evidence>
<name>A0A7T5UQS6_9BACT</name>
<evidence type="ECO:0000256" key="3">
    <source>
        <dbReference type="ARBA" id="ARBA00022723"/>
    </source>
</evidence>
<dbReference type="InterPro" id="IPR023170">
    <property type="entry name" value="HhH_base_excis_C"/>
</dbReference>
<sequence length="236" mass="27062">METNFKKESAERKKKRTQVVIRRLKKKYPDAKIILNFSSPWELLVAVILSAQCTDKKVNEVTARLFKKYRTPNDYVKSNSRELEKIIRPTGFYRAKARNILATAKIIKEKFNGKVPRTMAEMLTLKGVARKTANVVLGNAYGVVEGVAVDTHVRRLAQRLGLSATDDPVKIEQDLMALIPKKDWFKITYLLIDHGRAICTAKDPRCDLCPLNDRCPSAFQFPRFKKNKSPHLPTRY</sequence>
<keyword evidence="14" id="KW-0255">Endonuclease</keyword>
<keyword evidence="14" id="KW-0540">Nuclease</keyword>
<dbReference type="Gene3D" id="1.10.1670.10">
    <property type="entry name" value="Helix-hairpin-Helix base-excision DNA repair enzymes (C-terminal)"/>
    <property type="match status" value="1"/>
</dbReference>
<gene>
    <name evidence="12 14" type="primary">nth</name>
    <name evidence="14" type="ORF">HYW89_00965</name>
</gene>